<reference evidence="1 2" key="1">
    <citation type="journal article" date="2022" name="Plant J.">
        <title>Chromosome-level genome of Camellia lanceoleosa provides a valuable resource for understanding genome evolution and self-incompatibility.</title>
        <authorList>
            <person name="Gong W."/>
            <person name="Xiao S."/>
            <person name="Wang L."/>
            <person name="Liao Z."/>
            <person name="Chang Y."/>
            <person name="Mo W."/>
            <person name="Hu G."/>
            <person name="Li W."/>
            <person name="Zhao G."/>
            <person name="Zhu H."/>
            <person name="Hu X."/>
            <person name="Ji K."/>
            <person name="Xiang X."/>
            <person name="Song Q."/>
            <person name="Yuan D."/>
            <person name="Jin S."/>
            <person name="Zhang L."/>
        </authorList>
    </citation>
    <scope>NUCLEOTIDE SEQUENCE [LARGE SCALE GENOMIC DNA]</scope>
    <source>
        <strain evidence="1">SQ_2022a</strain>
    </source>
</reference>
<sequence>MSTTLTHIPTATYWTIRSMVACASQITSLLGMSYEHIASTTEAWEPSSLAHKISNIDGYLKNQLGIFHHHRHAETFQMLIRLFEMSHVDNVRILKALIYSKDDQLPLVEGTTKKKASMEVLKRETVLLFISDLDISHDEIMYLSLLHQDTRTRTGLHYQIVWLPIMDRSTKPLNDANQQNFEQLQMMMHILTAP</sequence>
<protein>
    <submittedName>
        <fullName evidence="1">Protein SIEVE ELEMENT OCCLUSION B</fullName>
    </submittedName>
</protein>
<proteinExistence type="predicted"/>
<dbReference type="EMBL" id="CM045760">
    <property type="protein sequence ID" value="KAI8026995.1"/>
    <property type="molecule type" value="Genomic_DNA"/>
</dbReference>
<evidence type="ECO:0000313" key="2">
    <source>
        <dbReference type="Proteomes" id="UP001060215"/>
    </source>
</evidence>
<comment type="caution">
    <text evidence="1">The sequence shown here is derived from an EMBL/GenBank/DDBJ whole genome shotgun (WGS) entry which is preliminary data.</text>
</comment>
<keyword evidence="2" id="KW-1185">Reference proteome</keyword>
<name>A0ACC0IN39_9ERIC</name>
<gene>
    <name evidence="1" type="ORF">LOK49_LG02G01194</name>
</gene>
<dbReference type="Proteomes" id="UP001060215">
    <property type="component" value="Chromosome 3"/>
</dbReference>
<accession>A0ACC0IN39</accession>
<evidence type="ECO:0000313" key="1">
    <source>
        <dbReference type="EMBL" id="KAI8026995.1"/>
    </source>
</evidence>
<organism evidence="1 2">
    <name type="scientific">Camellia lanceoleosa</name>
    <dbReference type="NCBI Taxonomy" id="1840588"/>
    <lineage>
        <taxon>Eukaryota</taxon>
        <taxon>Viridiplantae</taxon>
        <taxon>Streptophyta</taxon>
        <taxon>Embryophyta</taxon>
        <taxon>Tracheophyta</taxon>
        <taxon>Spermatophyta</taxon>
        <taxon>Magnoliopsida</taxon>
        <taxon>eudicotyledons</taxon>
        <taxon>Gunneridae</taxon>
        <taxon>Pentapetalae</taxon>
        <taxon>asterids</taxon>
        <taxon>Ericales</taxon>
        <taxon>Theaceae</taxon>
        <taxon>Camellia</taxon>
    </lineage>
</organism>